<reference evidence="2 3" key="1">
    <citation type="journal article" date="2006" name="Proc. Natl. Acad. Sci. U.S.A.">
        <title>Genomic analysis of the uncultivated marine crenarchaeote Cenarchaeum symbiosum.</title>
        <authorList>
            <person name="Hallam S.J."/>
            <person name="Konstantinidis K.T."/>
            <person name="Putnam N."/>
            <person name="Schleper C."/>
            <person name="Watanabe Y."/>
            <person name="Sugahara J."/>
            <person name="Preston C."/>
            <person name="de la Torre J."/>
            <person name="Richardson P.M."/>
            <person name="DeLong E.F."/>
        </authorList>
    </citation>
    <scope>NUCLEOTIDE SEQUENCE [LARGE SCALE GENOMIC DNA]</scope>
    <source>
        <strain evidence="3">A</strain>
    </source>
</reference>
<evidence type="ECO:0000313" key="2">
    <source>
        <dbReference type="EMBL" id="ABK78503.1"/>
    </source>
</evidence>
<dbReference type="EnsemblBacteria" id="ABK78503">
    <property type="protein sequence ID" value="ABK78503"/>
    <property type="gene ID" value="CENSYa_1894"/>
</dbReference>
<proteinExistence type="predicted"/>
<organism evidence="2 3">
    <name type="scientific">Cenarchaeum symbiosum (strain A)</name>
    <dbReference type="NCBI Taxonomy" id="414004"/>
    <lineage>
        <taxon>Archaea</taxon>
        <taxon>Nitrososphaerota</taxon>
        <taxon>Candidatus Cenarchaeales</taxon>
        <taxon>Candidatus Cenarchaeaceae</taxon>
        <taxon>Candidatus Cenarchaeum</taxon>
    </lineage>
</organism>
<dbReference type="Proteomes" id="UP000000758">
    <property type="component" value="Chromosome"/>
</dbReference>
<keyword evidence="1" id="KW-0812">Transmembrane</keyword>
<dbReference type="STRING" id="414004.CENSYa_1894"/>
<feature type="transmembrane region" description="Helical" evidence="1">
    <location>
        <begin position="86"/>
        <end position="107"/>
    </location>
</feature>
<dbReference type="KEGG" id="csy:CENSYa_1894"/>
<dbReference type="EMBL" id="DP000238">
    <property type="protein sequence ID" value="ABK78503.1"/>
    <property type="molecule type" value="Genomic_DNA"/>
</dbReference>
<keyword evidence="1" id="KW-0472">Membrane</keyword>
<keyword evidence="3" id="KW-1185">Reference proteome</keyword>
<sequence>MGVHNNIHIPSESWPGWIWYAIEFAIVLAVSMVAGMMISDQILGIVAGAIGHGSALESWDGISVHSPAFKALDDAIEYEIVSMSNWIFYCMVGAVFGAWYVIIRGVLFNKRIFR</sequence>
<dbReference type="PATRIC" id="fig|414004.10.peg.1729"/>
<accession>A0RYT6</accession>
<name>A0RYT6_CENSY</name>
<evidence type="ECO:0000256" key="1">
    <source>
        <dbReference type="SAM" id="Phobius"/>
    </source>
</evidence>
<feature type="transmembrane region" description="Helical" evidence="1">
    <location>
        <begin position="17"/>
        <end position="38"/>
    </location>
</feature>
<keyword evidence="1" id="KW-1133">Transmembrane helix</keyword>
<evidence type="ECO:0000313" key="3">
    <source>
        <dbReference type="Proteomes" id="UP000000758"/>
    </source>
</evidence>
<dbReference type="HOGENOM" id="CLU_170066_0_0_2"/>
<gene>
    <name evidence="2" type="ordered locus">CENSYa_1894</name>
</gene>
<dbReference type="AlphaFoldDB" id="A0RYT6"/>
<protein>
    <submittedName>
        <fullName evidence="2">Uncharacterized protein</fullName>
    </submittedName>
</protein>